<accession>A0A543FQW6</accession>
<dbReference type="OrthoDB" id="3402961at2"/>
<reference evidence="5 6" key="1">
    <citation type="submission" date="2019-06" db="EMBL/GenBank/DDBJ databases">
        <title>Sequencing the genomes of 1000 actinobacteria strains.</title>
        <authorList>
            <person name="Klenk H.-P."/>
        </authorList>
    </citation>
    <scope>NUCLEOTIDE SEQUENCE [LARGE SCALE GENOMIC DNA]</scope>
    <source>
        <strain evidence="5 6">DSM 45511</strain>
    </source>
</reference>
<dbReference type="GO" id="GO:0033539">
    <property type="term" value="P:fatty acid beta-oxidation using acyl-CoA dehydrogenase"/>
    <property type="evidence" value="ECO:0007669"/>
    <property type="project" value="TreeGrafter"/>
</dbReference>
<dbReference type="PANTHER" id="PTHR48083:SF5">
    <property type="entry name" value="NRGC PROTEIN"/>
    <property type="match status" value="1"/>
</dbReference>
<evidence type="ECO:0000259" key="4">
    <source>
        <dbReference type="Pfam" id="PF08028"/>
    </source>
</evidence>
<gene>
    <name evidence="5" type="ORF">FB388_7679</name>
</gene>
<dbReference type="PIRSF" id="PIRSF016578">
    <property type="entry name" value="HsaA"/>
    <property type="match status" value="1"/>
</dbReference>
<keyword evidence="6" id="KW-1185">Reference proteome</keyword>
<dbReference type="AlphaFoldDB" id="A0A543FQW6"/>
<proteinExistence type="inferred from homology"/>
<dbReference type="Gene3D" id="1.20.140.10">
    <property type="entry name" value="Butyryl-CoA Dehydrogenase, subunit A, domain 3"/>
    <property type="match status" value="1"/>
</dbReference>
<evidence type="ECO:0000313" key="5">
    <source>
        <dbReference type="EMBL" id="TQM36222.1"/>
    </source>
</evidence>
<name>A0A543FQW6_9PSEU</name>
<dbReference type="Proteomes" id="UP000319818">
    <property type="component" value="Unassembled WGS sequence"/>
</dbReference>
<dbReference type="InterPro" id="IPR013107">
    <property type="entry name" value="Acyl-CoA_DH_C"/>
</dbReference>
<dbReference type="EMBL" id="VFPH01000003">
    <property type="protein sequence ID" value="TQM36222.1"/>
    <property type="molecule type" value="Genomic_DNA"/>
</dbReference>
<dbReference type="Pfam" id="PF08028">
    <property type="entry name" value="Acyl-CoA_dh_2"/>
    <property type="match status" value="1"/>
</dbReference>
<dbReference type="GO" id="GO:0003995">
    <property type="term" value="F:acyl-CoA dehydrogenase activity"/>
    <property type="evidence" value="ECO:0007669"/>
    <property type="project" value="TreeGrafter"/>
</dbReference>
<dbReference type="Gene3D" id="2.40.110.10">
    <property type="entry name" value="Butyryl-CoA Dehydrogenase, subunit A, domain 2"/>
    <property type="match status" value="1"/>
</dbReference>
<dbReference type="RefSeq" id="WP_142107461.1">
    <property type="nucleotide sequence ID" value="NZ_VFPH01000003.1"/>
</dbReference>
<dbReference type="InterPro" id="IPR037069">
    <property type="entry name" value="AcylCoA_DH/ox_N_sf"/>
</dbReference>
<dbReference type="PANTHER" id="PTHR48083">
    <property type="entry name" value="MEDIUM-CHAIN SPECIFIC ACYL-COA DEHYDROGENASE, MITOCHONDRIAL-RELATED"/>
    <property type="match status" value="1"/>
</dbReference>
<dbReference type="GO" id="GO:0050660">
    <property type="term" value="F:flavin adenine dinucleotide binding"/>
    <property type="evidence" value="ECO:0007669"/>
    <property type="project" value="InterPro"/>
</dbReference>
<evidence type="ECO:0000313" key="6">
    <source>
        <dbReference type="Proteomes" id="UP000319818"/>
    </source>
</evidence>
<dbReference type="Gene3D" id="1.10.540.10">
    <property type="entry name" value="Acyl-CoA dehydrogenase/oxidase, N-terminal domain"/>
    <property type="match status" value="1"/>
</dbReference>
<comment type="caution">
    <text evidence="5">The sequence shown here is derived from an EMBL/GenBank/DDBJ whole genome shotgun (WGS) entry which is preliminary data.</text>
</comment>
<dbReference type="GO" id="GO:0005737">
    <property type="term" value="C:cytoplasm"/>
    <property type="evidence" value="ECO:0007669"/>
    <property type="project" value="TreeGrafter"/>
</dbReference>
<dbReference type="SUPFAM" id="SSF47203">
    <property type="entry name" value="Acyl-CoA dehydrogenase C-terminal domain-like"/>
    <property type="match status" value="1"/>
</dbReference>
<keyword evidence="1" id="KW-0560">Oxidoreductase</keyword>
<evidence type="ECO:0000256" key="1">
    <source>
        <dbReference type="ARBA" id="ARBA00023002"/>
    </source>
</evidence>
<feature type="domain" description="Acyl-CoA dehydrogenase C-terminal" evidence="4">
    <location>
        <begin position="229"/>
        <end position="359"/>
    </location>
</feature>
<dbReference type="InterPro" id="IPR046373">
    <property type="entry name" value="Acyl-CoA_Oxase/DH_mid-dom_sf"/>
</dbReference>
<evidence type="ECO:0000256" key="2">
    <source>
        <dbReference type="ARBA" id="ARBA00049661"/>
    </source>
</evidence>
<dbReference type="SUPFAM" id="SSF56645">
    <property type="entry name" value="Acyl-CoA dehydrogenase NM domain-like"/>
    <property type="match status" value="1"/>
</dbReference>
<dbReference type="Pfam" id="PF02771">
    <property type="entry name" value="Acyl-CoA_dh_N"/>
    <property type="match status" value="1"/>
</dbReference>
<dbReference type="InterPro" id="IPR036250">
    <property type="entry name" value="AcylCo_DH-like_C"/>
</dbReference>
<organism evidence="5 6">
    <name type="scientific">Pseudonocardia cypriaca</name>
    <dbReference type="NCBI Taxonomy" id="882449"/>
    <lineage>
        <taxon>Bacteria</taxon>
        <taxon>Bacillati</taxon>
        <taxon>Actinomycetota</taxon>
        <taxon>Actinomycetes</taxon>
        <taxon>Pseudonocardiales</taxon>
        <taxon>Pseudonocardiaceae</taxon>
        <taxon>Pseudonocardia</taxon>
    </lineage>
</organism>
<sequence length="382" mass="40121">MTTTAPSPLAALGLLAPRIEQTRAAAAAQRRLPDELARAMAEAGLFGMLVPRALGGLELDPLAAADVVEEASRIDGSAGWAVMIGAQSAWFAAFLPLSVARQVVGRPAATLAGVLRPGGRAVPVDGGYRVSGRWGFASGCTYADHLYGTCAVERPGGQRELRLVYVPAADATVLDTWRSVGLRATGSHDFALQDVTVAADWTLPMPVLGAARHDGPLYRDGYQNLVFVLQAAQALGVARGALVTFTELASDTVRWLSGAPLRDRPMVQITVARAEAKIASARAWLREVVAEVWDTILAGNPPGPRQRIQVRLAITHAISTSVGVADVLQRVAGAVAVAEDHPLQRQFQDLRTAAAHVQAAPSIFELAGGLLLGADVPPSVLL</sequence>
<protein>
    <submittedName>
        <fullName evidence="5">Alkylation response protein AidB-like acyl-CoA dehydrogenase</fullName>
    </submittedName>
</protein>
<feature type="domain" description="Acyl-CoA dehydrogenase/oxidase N-terminal" evidence="3">
    <location>
        <begin position="19"/>
        <end position="88"/>
    </location>
</feature>
<dbReference type="InterPro" id="IPR009100">
    <property type="entry name" value="AcylCoA_DH/oxidase_NM_dom_sf"/>
</dbReference>
<dbReference type="InterPro" id="IPR050741">
    <property type="entry name" value="Acyl-CoA_dehydrogenase"/>
</dbReference>
<evidence type="ECO:0000259" key="3">
    <source>
        <dbReference type="Pfam" id="PF02771"/>
    </source>
</evidence>
<dbReference type="InterPro" id="IPR013786">
    <property type="entry name" value="AcylCoA_DH/ox_N"/>
</dbReference>
<comment type="similarity">
    <text evidence="2">Belongs to the HpaH/HsaA monooxygenase family.</text>
</comment>